<organism evidence="1 2">
    <name type="scientific">Solanum commersonii</name>
    <name type="common">Commerson's wild potato</name>
    <name type="synonym">Commerson's nightshade</name>
    <dbReference type="NCBI Taxonomy" id="4109"/>
    <lineage>
        <taxon>Eukaryota</taxon>
        <taxon>Viridiplantae</taxon>
        <taxon>Streptophyta</taxon>
        <taxon>Embryophyta</taxon>
        <taxon>Tracheophyta</taxon>
        <taxon>Spermatophyta</taxon>
        <taxon>Magnoliopsida</taxon>
        <taxon>eudicotyledons</taxon>
        <taxon>Gunneridae</taxon>
        <taxon>Pentapetalae</taxon>
        <taxon>asterids</taxon>
        <taxon>lamiids</taxon>
        <taxon>Solanales</taxon>
        <taxon>Solanaceae</taxon>
        <taxon>Solanoideae</taxon>
        <taxon>Solaneae</taxon>
        <taxon>Solanum</taxon>
    </lineage>
</organism>
<evidence type="ECO:0000313" key="2">
    <source>
        <dbReference type="Proteomes" id="UP000824120"/>
    </source>
</evidence>
<accession>A0A9J5ZGV5</accession>
<evidence type="ECO:0000313" key="1">
    <source>
        <dbReference type="EMBL" id="KAG5611914.1"/>
    </source>
</evidence>
<dbReference type="AlphaFoldDB" id="A0A9J5ZGV5"/>
<reference evidence="1 2" key="1">
    <citation type="submission" date="2020-09" db="EMBL/GenBank/DDBJ databases">
        <title>De no assembly of potato wild relative species, Solanum commersonii.</title>
        <authorList>
            <person name="Cho K."/>
        </authorList>
    </citation>
    <scope>NUCLEOTIDE SEQUENCE [LARGE SCALE GENOMIC DNA]</scope>
    <source>
        <strain evidence="1">LZ3.2</strain>
        <tissue evidence="1">Leaf</tissue>
    </source>
</reference>
<comment type="caution">
    <text evidence="1">The sequence shown here is derived from an EMBL/GenBank/DDBJ whole genome shotgun (WGS) entry which is preliminary data.</text>
</comment>
<dbReference type="Proteomes" id="UP000824120">
    <property type="component" value="Chromosome 4"/>
</dbReference>
<keyword evidence="2" id="KW-1185">Reference proteome</keyword>
<gene>
    <name evidence="1" type="ORF">H5410_023195</name>
</gene>
<sequence>MKPSSAQIMSLRESLSNLKRVISLLLHICRKSNKSAKTLAFGIRFQWMSFSFMLFTDFQIPTLTLSPQELSRARNSEVTFEELHEAFDFERNLIRHFPLPRNHKFCAKPLLYNNRLYQSCFTPRNNLNPTNRLAPIILVLNFTGQNTNRTALVTCQLHGQALGHHAVKQC</sequence>
<dbReference type="OrthoDB" id="1304999at2759"/>
<proteinExistence type="predicted"/>
<name>A0A9J5ZGV5_SOLCO</name>
<dbReference type="EMBL" id="JACXVP010000004">
    <property type="protein sequence ID" value="KAG5611914.1"/>
    <property type="molecule type" value="Genomic_DNA"/>
</dbReference>
<protein>
    <submittedName>
        <fullName evidence="1">Uncharacterized protein</fullName>
    </submittedName>
</protein>